<dbReference type="InterPro" id="IPR017853">
    <property type="entry name" value="GH"/>
</dbReference>
<dbReference type="EMBL" id="CP002446">
    <property type="protein sequence ID" value="ADV26307.1"/>
    <property type="molecule type" value="Genomic_DNA"/>
</dbReference>
<feature type="chain" id="PRO_5003214394" description="mannan endo-1,4-beta-mannosidase" evidence="5">
    <location>
        <begin position="36"/>
        <end position="449"/>
    </location>
</feature>
<dbReference type="Proteomes" id="UP000008632">
    <property type="component" value="Chromosome"/>
</dbReference>
<dbReference type="KEGG" id="psu:Psesu_0448"/>
<feature type="signal peptide" evidence="5">
    <location>
        <begin position="1"/>
        <end position="35"/>
    </location>
</feature>
<keyword evidence="3 7" id="KW-0378">Hydrolase</keyword>
<evidence type="ECO:0000256" key="4">
    <source>
        <dbReference type="ARBA" id="ARBA00023295"/>
    </source>
</evidence>
<keyword evidence="5" id="KW-0732">Signal</keyword>
<dbReference type="Gene3D" id="3.20.20.80">
    <property type="entry name" value="Glycosidases"/>
    <property type="match status" value="1"/>
</dbReference>
<proteinExistence type="predicted"/>
<evidence type="ECO:0000256" key="2">
    <source>
        <dbReference type="ARBA" id="ARBA00012706"/>
    </source>
</evidence>
<dbReference type="HOGENOM" id="CLU_031603_2_0_6"/>
<dbReference type="PANTHER" id="PTHR31451:SF40">
    <property type="entry name" value="GLYCOSIDE HYDROLASE FAMILY 5 DOMAIN-CONTAINING PROTEIN"/>
    <property type="match status" value="1"/>
</dbReference>
<dbReference type="InterPro" id="IPR001547">
    <property type="entry name" value="Glyco_hydro_5"/>
</dbReference>
<dbReference type="EC" id="3.2.1.78" evidence="2"/>
<protein>
    <recommendedName>
        <fullName evidence="2">mannan endo-1,4-beta-mannosidase</fullName>
        <ecNumber evidence="2">3.2.1.78</ecNumber>
    </recommendedName>
</protein>
<evidence type="ECO:0000256" key="3">
    <source>
        <dbReference type="ARBA" id="ARBA00022801"/>
    </source>
</evidence>
<keyword evidence="4 7" id="KW-0326">Glycosidase</keyword>
<dbReference type="Pfam" id="PF26410">
    <property type="entry name" value="GH5_mannosidase"/>
    <property type="match status" value="1"/>
</dbReference>
<evidence type="ECO:0000256" key="5">
    <source>
        <dbReference type="SAM" id="SignalP"/>
    </source>
</evidence>
<sequence length="449" mass="49968">MSELSLSQRPGRPFGMFATMVAMLLAMLSAAPALAAQSGFVRVEGTRFLLDGKPYRFAGANFWYGAYLGAEDGVGDRARLRAELDQLKAAGIDNLRVLAMSEASGFKRGVRPAFMTAPGEYDQRLLEGLDVLLDEMRQRDMKAVLYLNNFWQWSGGMSQYVSWFTGEPVFDPDETGDWNGFMQNSARFYAMPEAQAAYRDAIRTVITRRNSVNGIAYVDDPTVMSWQLANEPRPGSDAGGAPNFQAYRAWLHDTAGFIRQLAPRQLVSSGSEGNKGSLSDDDYYLIAHASPNIDYLTFHLWPSNWSWIDHDDPAARLEPGLETSLEYIDRHVEMARKLGKPIVLSEFGLNRDKGSYDPASGVTARDRFYKAIFDRVLEHARAGAPIAGSNFWAWGGRGRTSNPDWMWKEGDPFTGDPPQEAQGLFSLFDSDASTLRIVSGHARAIRELP</sequence>
<evidence type="ECO:0000313" key="8">
    <source>
        <dbReference type="Proteomes" id="UP000008632"/>
    </source>
</evidence>
<evidence type="ECO:0000256" key="1">
    <source>
        <dbReference type="ARBA" id="ARBA00001678"/>
    </source>
</evidence>
<feature type="domain" description="Glycoside hydrolase family 5" evidence="6">
    <location>
        <begin position="39"/>
        <end position="447"/>
    </location>
</feature>
<dbReference type="GO" id="GO:0016985">
    <property type="term" value="F:mannan endo-1,4-beta-mannosidase activity"/>
    <property type="evidence" value="ECO:0007669"/>
    <property type="project" value="UniProtKB-EC"/>
</dbReference>
<dbReference type="eggNOG" id="COG3934">
    <property type="taxonomic scope" value="Bacteria"/>
</dbReference>
<dbReference type="SUPFAM" id="SSF51445">
    <property type="entry name" value="(Trans)glycosidases"/>
    <property type="match status" value="1"/>
</dbReference>
<dbReference type="STRING" id="743721.Psesu_0448"/>
<dbReference type="InterPro" id="IPR045053">
    <property type="entry name" value="MAN-like"/>
</dbReference>
<keyword evidence="8" id="KW-1185">Reference proteome</keyword>
<dbReference type="AlphaFoldDB" id="E6WQ58"/>
<reference evidence="7 8" key="1">
    <citation type="submission" date="2011-01" db="EMBL/GenBank/DDBJ databases">
        <title>Complete sequence of Pseudoxanthomonas suwonensis 11-1.</title>
        <authorList>
            <consortium name="US DOE Joint Genome Institute"/>
            <person name="Lucas S."/>
            <person name="Copeland A."/>
            <person name="Lapidus A."/>
            <person name="Cheng J.-F."/>
            <person name="Goodwin L."/>
            <person name="Pitluck S."/>
            <person name="Teshima H."/>
            <person name="Detter J.C."/>
            <person name="Han C."/>
            <person name="Tapia R."/>
            <person name="Land M."/>
            <person name="Hauser L."/>
            <person name="Kyrpides N."/>
            <person name="Ivanova N."/>
            <person name="Ovchinnikova G."/>
            <person name="Siebers A.K."/>
            <person name="Allgaier M."/>
            <person name="Thelen M.P."/>
            <person name="Hugenholtz P."/>
            <person name="Gladden J."/>
            <person name="Woyke T."/>
        </authorList>
    </citation>
    <scope>NUCLEOTIDE SEQUENCE [LARGE SCALE GENOMIC DNA]</scope>
    <source>
        <strain evidence="8">11-1</strain>
    </source>
</reference>
<evidence type="ECO:0000259" key="6">
    <source>
        <dbReference type="Pfam" id="PF26410"/>
    </source>
</evidence>
<comment type="catalytic activity">
    <reaction evidence="1">
        <text>Random hydrolysis of (1-&gt;4)-beta-D-mannosidic linkages in mannans, galactomannans and glucomannans.</text>
        <dbReference type="EC" id="3.2.1.78"/>
    </reaction>
</comment>
<name>E6WQ58_PSEUU</name>
<dbReference type="PANTHER" id="PTHR31451">
    <property type="match status" value="1"/>
</dbReference>
<accession>E6WQ58</accession>
<gene>
    <name evidence="7" type="ordered locus">Psesu_0448</name>
</gene>
<evidence type="ECO:0000313" key="7">
    <source>
        <dbReference type="EMBL" id="ADV26307.1"/>
    </source>
</evidence>
<organism evidence="7 8">
    <name type="scientific">Pseudoxanthomonas suwonensis (strain 11-1)</name>
    <dbReference type="NCBI Taxonomy" id="743721"/>
    <lineage>
        <taxon>Bacteria</taxon>
        <taxon>Pseudomonadati</taxon>
        <taxon>Pseudomonadota</taxon>
        <taxon>Gammaproteobacteria</taxon>
        <taxon>Lysobacterales</taxon>
        <taxon>Lysobacteraceae</taxon>
        <taxon>Pseudoxanthomonas</taxon>
    </lineage>
</organism>